<keyword evidence="1" id="KW-0812">Transmembrane</keyword>
<reference evidence="2 3" key="1">
    <citation type="journal article" date="2012" name="J. Bacteriol.">
        <title>Complete genome sequences of Desulfosporosinus orientis DSM765T, Desulfosporosinus youngiae DSM17734T, Desulfosporosinus meridiei DSM13257T, and Desulfosporosinus acidiphilus DSM22704T.</title>
        <authorList>
            <person name="Pester M."/>
            <person name="Brambilla E."/>
            <person name="Alazard D."/>
            <person name="Rattei T."/>
            <person name="Weinmaier T."/>
            <person name="Han J."/>
            <person name="Lucas S."/>
            <person name="Lapidus A."/>
            <person name="Cheng J.F."/>
            <person name="Goodwin L."/>
            <person name="Pitluck S."/>
            <person name="Peters L."/>
            <person name="Ovchinnikova G."/>
            <person name="Teshima H."/>
            <person name="Detter J.C."/>
            <person name="Han C.S."/>
            <person name="Tapia R."/>
            <person name="Land M.L."/>
            <person name="Hauser L."/>
            <person name="Kyrpides N.C."/>
            <person name="Ivanova N.N."/>
            <person name="Pagani I."/>
            <person name="Huntmann M."/>
            <person name="Wei C.L."/>
            <person name="Davenport K.W."/>
            <person name="Daligault H."/>
            <person name="Chain P.S."/>
            <person name="Chen A."/>
            <person name="Mavromatis K."/>
            <person name="Markowitz V."/>
            <person name="Szeto E."/>
            <person name="Mikhailova N."/>
            <person name="Pati A."/>
            <person name="Wagner M."/>
            <person name="Woyke T."/>
            <person name="Ollivier B."/>
            <person name="Klenk H.P."/>
            <person name="Spring S."/>
            <person name="Loy A."/>
        </authorList>
    </citation>
    <scope>NUCLEOTIDE SEQUENCE [LARGE SCALE GENOMIC DNA]</scope>
    <source>
        <strain evidence="3">DSM 22704 / JCM 16185 / SJ4</strain>
    </source>
</reference>
<name>I4D5M0_DESAJ</name>
<keyword evidence="1" id="KW-1133">Transmembrane helix</keyword>
<dbReference type="HOGENOM" id="CLU_122311_0_0_9"/>
<keyword evidence="3" id="KW-1185">Reference proteome</keyword>
<feature type="transmembrane region" description="Helical" evidence="1">
    <location>
        <begin position="61"/>
        <end position="82"/>
    </location>
</feature>
<dbReference type="OrthoDB" id="1798117at2"/>
<evidence type="ECO:0000313" key="3">
    <source>
        <dbReference type="Proteomes" id="UP000002892"/>
    </source>
</evidence>
<dbReference type="Proteomes" id="UP000002892">
    <property type="component" value="Chromosome"/>
</dbReference>
<organism evidence="2 3">
    <name type="scientific">Desulfosporosinus acidiphilus (strain DSM 22704 / JCM 16185 / SJ4)</name>
    <dbReference type="NCBI Taxonomy" id="646529"/>
    <lineage>
        <taxon>Bacteria</taxon>
        <taxon>Bacillati</taxon>
        <taxon>Bacillota</taxon>
        <taxon>Clostridia</taxon>
        <taxon>Eubacteriales</taxon>
        <taxon>Desulfitobacteriaceae</taxon>
        <taxon>Desulfosporosinus</taxon>
    </lineage>
</organism>
<evidence type="ECO:0000256" key="1">
    <source>
        <dbReference type="SAM" id="Phobius"/>
    </source>
</evidence>
<dbReference type="KEGG" id="dai:Desaci_2128"/>
<feature type="transmembrane region" description="Helical" evidence="1">
    <location>
        <begin position="94"/>
        <end position="113"/>
    </location>
</feature>
<dbReference type="AlphaFoldDB" id="I4D5M0"/>
<dbReference type="EMBL" id="CP003639">
    <property type="protein sequence ID" value="AFM41094.1"/>
    <property type="molecule type" value="Genomic_DNA"/>
</dbReference>
<sequence length="180" mass="19239">MKKIKDRITLSILAGGIGTLVMTLIDNLSILIGISQRSYRTTAAGVWVSSRKEAESRQGQLLGFLMSTGLGMVGAFGLVSMLTKYGRDMLWPKGLFFGVSFGAVINAILSGLSNNKVKPKDASSNLSYLVSNAAFGIATAFVTSKMGHDSLFDAVPVNDRVKPTEKTTEELKKSDLTAAE</sequence>
<protein>
    <submittedName>
        <fullName evidence="2">Uncharacterized protein</fullName>
    </submittedName>
</protein>
<gene>
    <name evidence="2" type="ordered locus">Desaci_2128</name>
</gene>
<dbReference type="RefSeq" id="WP_014827097.1">
    <property type="nucleotide sequence ID" value="NC_018068.1"/>
</dbReference>
<dbReference type="STRING" id="646529.Desaci_2128"/>
<evidence type="ECO:0000313" key="2">
    <source>
        <dbReference type="EMBL" id="AFM41094.1"/>
    </source>
</evidence>
<accession>I4D5M0</accession>
<feature type="transmembrane region" description="Helical" evidence="1">
    <location>
        <begin position="125"/>
        <end position="143"/>
    </location>
</feature>
<feature type="transmembrane region" description="Helical" evidence="1">
    <location>
        <begin position="12"/>
        <end position="34"/>
    </location>
</feature>
<proteinExistence type="predicted"/>
<keyword evidence="1" id="KW-0472">Membrane</keyword>